<sequence>MARDTGLLDKALAGAVGLAAGAVIGTHALRRYRSTDDTTIVCTECGDAMPVGDVLDPAVTCNCVAPRDSHDFW</sequence>
<evidence type="ECO:0000256" key="1">
    <source>
        <dbReference type="SAM" id="Phobius"/>
    </source>
</evidence>
<keyword evidence="1" id="KW-1133">Transmembrane helix</keyword>
<feature type="transmembrane region" description="Helical" evidence="1">
    <location>
        <begin position="12"/>
        <end position="29"/>
    </location>
</feature>
<dbReference type="RefSeq" id="WP_254267096.1">
    <property type="nucleotide sequence ID" value="NZ_CP100400.1"/>
</dbReference>
<protein>
    <recommendedName>
        <fullName evidence="4">Small CPxCG-related zinc finger protein</fullName>
    </recommendedName>
</protein>
<gene>
    <name evidence="2" type="ORF">ACFO9K_04065</name>
</gene>
<organism evidence="2 3">
    <name type="scientific">Halorussus aquaticus</name>
    <dbReference type="NCBI Taxonomy" id="2953748"/>
    <lineage>
        <taxon>Archaea</taxon>
        <taxon>Methanobacteriati</taxon>
        <taxon>Methanobacteriota</taxon>
        <taxon>Stenosarchaea group</taxon>
        <taxon>Halobacteria</taxon>
        <taxon>Halobacteriales</taxon>
        <taxon>Haladaptataceae</taxon>
        <taxon>Halorussus</taxon>
    </lineage>
</organism>
<dbReference type="EMBL" id="JBHSHT010000001">
    <property type="protein sequence ID" value="MFC4823431.1"/>
    <property type="molecule type" value="Genomic_DNA"/>
</dbReference>
<keyword evidence="1" id="KW-0472">Membrane</keyword>
<proteinExistence type="predicted"/>
<evidence type="ECO:0008006" key="4">
    <source>
        <dbReference type="Google" id="ProtNLM"/>
    </source>
</evidence>
<dbReference type="Proteomes" id="UP001595945">
    <property type="component" value="Unassembled WGS sequence"/>
</dbReference>
<dbReference type="AlphaFoldDB" id="A0ABD5PZT5"/>
<comment type="caution">
    <text evidence="2">The sequence shown here is derived from an EMBL/GenBank/DDBJ whole genome shotgun (WGS) entry which is preliminary data.</text>
</comment>
<name>A0ABD5PZT5_9EURY</name>
<evidence type="ECO:0000313" key="3">
    <source>
        <dbReference type="Proteomes" id="UP001595945"/>
    </source>
</evidence>
<keyword evidence="3" id="KW-1185">Reference proteome</keyword>
<accession>A0ABD5PZT5</accession>
<keyword evidence="1" id="KW-0812">Transmembrane</keyword>
<reference evidence="2 3" key="1">
    <citation type="journal article" date="2019" name="Int. J. Syst. Evol. Microbiol.">
        <title>The Global Catalogue of Microorganisms (GCM) 10K type strain sequencing project: providing services to taxonomists for standard genome sequencing and annotation.</title>
        <authorList>
            <consortium name="The Broad Institute Genomics Platform"/>
            <consortium name="The Broad Institute Genome Sequencing Center for Infectious Disease"/>
            <person name="Wu L."/>
            <person name="Ma J."/>
        </authorList>
    </citation>
    <scope>NUCLEOTIDE SEQUENCE [LARGE SCALE GENOMIC DNA]</scope>
    <source>
        <strain evidence="2 3">XZYJ18</strain>
    </source>
</reference>
<dbReference type="GeneID" id="73045518"/>
<evidence type="ECO:0000313" key="2">
    <source>
        <dbReference type="EMBL" id="MFC4823431.1"/>
    </source>
</evidence>